<proteinExistence type="inferred from homology"/>
<dbReference type="RefSeq" id="WP_073164086.1">
    <property type="nucleotide sequence ID" value="NZ_FQZE01000001.1"/>
</dbReference>
<evidence type="ECO:0000256" key="2">
    <source>
        <dbReference type="ARBA" id="ARBA00002953"/>
    </source>
</evidence>
<dbReference type="CDD" id="cd11321">
    <property type="entry name" value="AmyAc_bac_euk_BE"/>
    <property type="match status" value="1"/>
</dbReference>
<dbReference type="OrthoDB" id="9800174at2"/>
<gene>
    <name evidence="10" type="ORF">SAMN05444280_101158</name>
</gene>
<comment type="function">
    <text evidence="2">Catalyzes the formation of the alpha-1,6-glucosidic linkages in glycogen by scission of a 1,4-alpha-linked oligosaccharide from growing alpha-1,4-glucan chains and the subsequent attachment of the oligosaccharide to the alpha-1,6 position.</text>
</comment>
<dbReference type="FunFam" id="3.20.20.80:FF:000001">
    <property type="entry name" value="1,4-alpha-glucan branching enzyme"/>
    <property type="match status" value="1"/>
</dbReference>
<dbReference type="InterPro" id="IPR004193">
    <property type="entry name" value="Glyco_hydro_13_N"/>
</dbReference>
<evidence type="ECO:0000313" key="10">
    <source>
        <dbReference type="EMBL" id="SHI34270.1"/>
    </source>
</evidence>
<dbReference type="GO" id="GO:0003844">
    <property type="term" value="F:1,4-alpha-glucan branching enzyme activity"/>
    <property type="evidence" value="ECO:0007669"/>
    <property type="project" value="UniProtKB-EC"/>
</dbReference>
<evidence type="ECO:0000256" key="5">
    <source>
        <dbReference type="ARBA" id="ARBA00022676"/>
    </source>
</evidence>
<evidence type="ECO:0000256" key="7">
    <source>
        <dbReference type="ARBA" id="ARBA00023277"/>
    </source>
</evidence>
<dbReference type="InterPro" id="IPR014756">
    <property type="entry name" value="Ig_E-set"/>
</dbReference>
<accession>A0A1M6ACN1</accession>
<keyword evidence="6" id="KW-0808">Transferase</keyword>
<dbReference type="InterPro" id="IPR013780">
    <property type="entry name" value="Glyco_hydro_b"/>
</dbReference>
<dbReference type="Pfam" id="PF02806">
    <property type="entry name" value="Alpha-amylase_C"/>
    <property type="match status" value="1"/>
</dbReference>
<dbReference type="PANTHER" id="PTHR43651:SF3">
    <property type="entry name" value="1,4-ALPHA-GLUCAN-BRANCHING ENZYME"/>
    <property type="match status" value="1"/>
</dbReference>
<evidence type="ECO:0000256" key="1">
    <source>
        <dbReference type="ARBA" id="ARBA00000826"/>
    </source>
</evidence>
<dbReference type="AlphaFoldDB" id="A0A1M6ACN1"/>
<dbReference type="InterPro" id="IPR006047">
    <property type="entry name" value="GH13_cat_dom"/>
</dbReference>
<protein>
    <recommendedName>
        <fullName evidence="4">1,4-alpha-glucan branching enzyme</fullName>
        <ecNumber evidence="4">2.4.1.18</ecNumber>
    </recommendedName>
</protein>
<keyword evidence="7" id="KW-0119">Carbohydrate metabolism</keyword>
<evidence type="ECO:0000313" key="11">
    <source>
        <dbReference type="Proteomes" id="UP000184050"/>
    </source>
</evidence>
<feature type="domain" description="Glycosyl hydrolase family 13 catalytic" evidence="9">
    <location>
        <begin position="190"/>
        <end position="560"/>
    </location>
</feature>
<dbReference type="GO" id="GO:0005737">
    <property type="term" value="C:cytoplasm"/>
    <property type="evidence" value="ECO:0007669"/>
    <property type="project" value="TreeGrafter"/>
</dbReference>
<feature type="active site" description="Proton donor" evidence="8">
    <location>
        <position position="382"/>
    </location>
</feature>
<dbReference type="InterPro" id="IPR006048">
    <property type="entry name" value="A-amylase/branching_C"/>
</dbReference>
<reference evidence="10 11" key="1">
    <citation type="submission" date="2016-11" db="EMBL/GenBank/DDBJ databases">
        <authorList>
            <person name="Jaros S."/>
            <person name="Januszkiewicz K."/>
            <person name="Wedrychowicz H."/>
        </authorList>
    </citation>
    <scope>NUCLEOTIDE SEQUENCE [LARGE SCALE GENOMIC DNA]</scope>
    <source>
        <strain evidence="10 11">DSM 27063</strain>
    </source>
</reference>
<comment type="similarity">
    <text evidence="3">Belongs to the glycosyl hydrolase 13 family. GlgB subfamily.</text>
</comment>
<comment type="catalytic activity">
    <reaction evidence="1">
        <text>Transfers a segment of a (1-&gt;4)-alpha-D-glucan chain to a primary hydroxy group in a similar glucan chain.</text>
        <dbReference type="EC" id="2.4.1.18"/>
    </reaction>
</comment>
<evidence type="ECO:0000259" key="9">
    <source>
        <dbReference type="SMART" id="SM00642"/>
    </source>
</evidence>
<evidence type="ECO:0000256" key="8">
    <source>
        <dbReference type="PIRSR" id="PIRSR000463-1"/>
    </source>
</evidence>
<dbReference type="EMBL" id="FQZE01000001">
    <property type="protein sequence ID" value="SHI34270.1"/>
    <property type="molecule type" value="Genomic_DNA"/>
</dbReference>
<organism evidence="10 11">
    <name type="scientific">Tangfeifania diversioriginum</name>
    <dbReference type="NCBI Taxonomy" id="1168035"/>
    <lineage>
        <taxon>Bacteria</taxon>
        <taxon>Pseudomonadati</taxon>
        <taxon>Bacteroidota</taxon>
        <taxon>Bacteroidia</taxon>
        <taxon>Marinilabiliales</taxon>
        <taxon>Prolixibacteraceae</taxon>
        <taxon>Tangfeifania</taxon>
    </lineage>
</organism>
<dbReference type="FunFam" id="2.60.40.1180:FF:000050">
    <property type="entry name" value="1,4-alpha-glucan branching enzyme"/>
    <property type="match status" value="1"/>
</dbReference>
<name>A0A1M6ACN1_9BACT</name>
<dbReference type="EC" id="2.4.1.18" evidence="4"/>
<dbReference type="SUPFAM" id="SSF51445">
    <property type="entry name" value="(Trans)glycosidases"/>
    <property type="match status" value="1"/>
</dbReference>
<dbReference type="GO" id="GO:0005978">
    <property type="term" value="P:glycogen biosynthetic process"/>
    <property type="evidence" value="ECO:0007669"/>
    <property type="project" value="InterPro"/>
</dbReference>
<dbReference type="PANTHER" id="PTHR43651">
    <property type="entry name" value="1,4-ALPHA-GLUCAN-BRANCHING ENZYME"/>
    <property type="match status" value="1"/>
</dbReference>
<dbReference type="GO" id="GO:0043169">
    <property type="term" value="F:cation binding"/>
    <property type="evidence" value="ECO:0007669"/>
    <property type="project" value="InterPro"/>
</dbReference>
<dbReference type="GO" id="GO:0004553">
    <property type="term" value="F:hydrolase activity, hydrolyzing O-glycosyl compounds"/>
    <property type="evidence" value="ECO:0007669"/>
    <property type="project" value="InterPro"/>
</dbReference>
<dbReference type="Gene3D" id="3.20.20.80">
    <property type="entry name" value="Glycosidases"/>
    <property type="match status" value="1"/>
</dbReference>
<keyword evidence="5" id="KW-0328">Glycosyltransferase</keyword>
<dbReference type="SUPFAM" id="SSF51011">
    <property type="entry name" value="Glycosyl hydrolase domain"/>
    <property type="match status" value="1"/>
</dbReference>
<sequence>MTQKLPQLIKDDKWLEPYSGAINNRINAAKAKEKEVADNSNLYEFASGHLFFGLHKTPGGWVIREWAPNATHIYLVGNFNNWEEKKEYAFKLLENGVWELRLNEDALRHGDLYALSLHWAVDFGKRVPAWANYVVQDEETKIFNAMVWNPEKPYQWKNNSFSGTNEPPLIYEAHIGMAGEEERVHTYNEFREHMLPRIKANGYNTIQLMAIPEHPYYGSFGYHVSGFFAPSSRFGTPEELKQLVDEAHGMGMAVIIDIVHSHAVKNEIEGLGKYDGTQYQFFHEGAKGEHPAWDSYCFNYGKNEVIHFLLSNLKYWLEEFQFDGFRFDGVTSMLYFDHGLGKAFSGYDDYYSPNLDFEATTYLTLANKLIKKIKPHSISIAEDMSGLPGLAVPQSHGGIGFDYRMAMGVPDFWIKIIKEKSDDDWEVGDIFYNLTSKRMDEKVVSYAESHDQALVGDKTIIFRLIDKEMYYSMRKDQPNLIVDRGIALHKMIRLITATTAGGAYLNFMGNEFGHPEWIDFPREGNGWSFKHCRRLWSISEDPELKYHWLYDFDKEMIQFMSQHKLLSIPPVDFVMENKPDKVLAYHRGLFLFVFNFNPTQSFTDYGIPLGPGKYKVELNTDSGRFGGNDLVDEDIPYYTIPSGGNTSQHYLRLYLPARTALVFKKIDFPKVK</sequence>
<dbReference type="SUPFAM" id="SSF81296">
    <property type="entry name" value="E set domains"/>
    <property type="match status" value="1"/>
</dbReference>
<dbReference type="PIRSF" id="PIRSF000463">
    <property type="entry name" value="GlgB"/>
    <property type="match status" value="1"/>
</dbReference>
<dbReference type="Pfam" id="PF00128">
    <property type="entry name" value="Alpha-amylase"/>
    <property type="match status" value="1"/>
</dbReference>
<evidence type="ECO:0000256" key="6">
    <source>
        <dbReference type="ARBA" id="ARBA00022679"/>
    </source>
</evidence>
<dbReference type="InterPro" id="IPR017853">
    <property type="entry name" value="GH"/>
</dbReference>
<evidence type="ECO:0000256" key="3">
    <source>
        <dbReference type="ARBA" id="ARBA00009000"/>
    </source>
</evidence>
<dbReference type="InterPro" id="IPR013783">
    <property type="entry name" value="Ig-like_fold"/>
</dbReference>
<evidence type="ECO:0000256" key="4">
    <source>
        <dbReference type="ARBA" id="ARBA00012541"/>
    </source>
</evidence>
<dbReference type="Pfam" id="PF02922">
    <property type="entry name" value="CBM_48"/>
    <property type="match status" value="1"/>
</dbReference>
<keyword evidence="11" id="KW-1185">Reference proteome</keyword>
<dbReference type="Gene3D" id="2.60.40.1180">
    <property type="entry name" value="Golgi alpha-mannosidase II"/>
    <property type="match status" value="1"/>
</dbReference>
<dbReference type="CDD" id="cd02854">
    <property type="entry name" value="E_set_GBE_euk_N"/>
    <property type="match status" value="1"/>
</dbReference>
<dbReference type="Gene3D" id="2.60.40.10">
    <property type="entry name" value="Immunoglobulins"/>
    <property type="match status" value="1"/>
</dbReference>
<dbReference type="InterPro" id="IPR037439">
    <property type="entry name" value="Branching_enzy"/>
</dbReference>
<dbReference type="STRING" id="1168035.SAMN05444280_101158"/>
<dbReference type="Proteomes" id="UP000184050">
    <property type="component" value="Unassembled WGS sequence"/>
</dbReference>
<dbReference type="SMART" id="SM00642">
    <property type="entry name" value="Aamy"/>
    <property type="match status" value="1"/>
</dbReference>
<feature type="active site" description="Nucleophile" evidence="8">
    <location>
        <position position="328"/>
    </location>
</feature>